<evidence type="ECO:0000313" key="9">
    <source>
        <dbReference type="EMBL" id="RHN62865.1"/>
    </source>
</evidence>
<comment type="subcellular location">
    <subcellularLocation>
        <location evidence="1">Nucleus</location>
    </subcellularLocation>
</comment>
<dbReference type="InterPro" id="IPR036879">
    <property type="entry name" value="TF_MADSbox_sf"/>
</dbReference>
<reference evidence="12" key="4">
    <citation type="journal article" date="2018" name="Nat. Plants">
        <title>Whole-genome landscape of Medicago truncatula symbiotic genes.</title>
        <authorList>
            <person name="Pecrix Y."/>
            <person name="Staton S.E."/>
            <person name="Sallet E."/>
            <person name="Lelandais-Briere C."/>
            <person name="Moreau S."/>
            <person name="Carrere S."/>
            <person name="Blein T."/>
            <person name="Jardinaud M.F."/>
            <person name="Latrasse D."/>
            <person name="Zouine M."/>
            <person name="Zahm M."/>
            <person name="Kreplak J."/>
            <person name="Mayjonade B."/>
            <person name="Satge C."/>
            <person name="Perez M."/>
            <person name="Cauet S."/>
            <person name="Marande W."/>
            <person name="Chantry-Darmon C."/>
            <person name="Lopez-Roques C."/>
            <person name="Bouchez O."/>
            <person name="Berard A."/>
            <person name="Debelle F."/>
            <person name="Munos S."/>
            <person name="Bendahmane A."/>
            <person name="Berges H."/>
            <person name="Niebel A."/>
            <person name="Buitink J."/>
            <person name="Frugier F."/>
            <person name="Benhamed M."/>
            <person name="Crespi M."/>
            <person name="Gouzy J."/>
            <person name="Gamas P."/>
        </authorList>
    </citation>
    <scope>NUCLEOTIDE SEQUENCE [LARGE SCALE GENOMIC DNA]</scope>
    <source>
        <strain evidence="12">cv. Jemalong A17</strain>
    </source>
</reference>
<dbReference type="InterPro" id="IPR002100">
    <property type="entry name" value="TF_MADSbox"/>
</dbReference>
<evidence type="ECO:0000259" key="7">
    <source>
        <dbReference type="PROSITE" id="PS50066"/>
    </source>
</evidence>
<evidence type="ECO:0000313" key="12">
    <source>
        <dbReference type="Proteomes" id="UP000265566"/>
    </source>
</evidence>
<dbReference type="EMBL" id="PSQE01000004">
    <property type="protein sequence ID" value="RHN62865.1"/>
    <property type="molecule type" value="Genomic_DNA"/>
</dbReference>
<organism evidence="8 11">
    <name type="scientific">Medicago truncatula</name>
    <name type="common">Barrel medic</name>
    <name type="synonym">Medicago tribuloides</name>
    <dbReference type="NCBI Taxonomy" id="3880"/>
    <lineage>
        <taxon>Eukaryota</taxon>
        <taxon>Viridiplantae</taxon>
        <taxon>Streptophyta</taxon>
        <taxon>Embryophyta</taxon>
        <taxon>Tracheophyta</taxon>
        <taxon>Spermatophyta</taxon>
        <taxon>Magnoliopsida</taxon>
        <taxon>eudicotyledons</taxon>
        <taxon>Gunneridae</taxon>
        <taxon>Pentapetalae</taxon>
        <taxon>rosids</taxon>
        <taxon>fabids</taxon>
        <taxon>Fabales</taxon>
        <taxon>Fabaceae</taxon>
        <taxon>Papilionoideae</taxon>
        <taxon>50 kb inversion clade</taxon>
        <taxon>NPAAA clade</taxon>
        <taxon>Hologalegina</taxon>
        <taxon>IRL clade</taxon>
        <taxon>Trifolieae</taxon>
        <taxon>Medicago</taxon>
    </lineage>
</organism>
<dbReference type="SMART" id="SM00432">
    <property type="entry name" value="MADS"/>
    <property type="match status" value="1"/>
</dbReference>
<dbReference type="Proteomes" id="UP000002051">
    <property type="component" value="Chromosome 4"/>
</dbReference>
<keyword evidence="3" id="KW-0238">DNA-binding</keyword>
<dbReference type="Gene3D" id="3.40.1810.10">
    <property type="entry name" value="Transcription factor, MADS-box"/>
    <property type="match status" value="1"/>
</dbReference>
<keyword evidence="5" id="KW-0539">Nucleus</keyword>
<dbReference type="GO" id="GO:0000981">
    <property type="term" value="F:DNA-binding transcription factor activity, RNA polymerase II-specific"/>
    <property type="evidence" value="ECO:0000318"/>
    <property type="project" value="GO_Central"/>
</dbReference>
<reference evidence="10" key="3">
    <citation type="submission" date="2015-04" db="UniProtKB">
        <authorList>
            <consortium name="EnsemblPlants"/>
        </authorList>
    </citation>
    <scope>IDENTIFICATION</scope>
    <source>
        <strain evidence="10">cv. Jemalong A17</strain>
    </source>
</reference>
<dbReference type="PANTHER" id="PTHR11945:SF534">
    <property type="entry name" value="MYOCYTE-SPECIFIC ENHANCER FACTOR 2"/>
    <property type="match status" value="1"/>
</dbReference>
<evidence type="ECO:0000313" key="11">
    <source>
        <dbReference type="Proteomes" id="UP000002051"/>
    </source>
</evidence>
<dbReference type="FunFam" id="3.40.1810.10:FF:000006">
    <property type="entry name" value="Agamous-like MADS-box protein AGL62"/>
    <property type="match status" value="1"/>
</dbReference>
<name>A0A072UZY5_MEDTR</name>
<dbReference type="AlphaFoldDB" id="A0A072UZY5"/>
<reference evidence="8 11" key="2">
    <citation type="journal article" date="2014" name="BMC Genomics">
        <title>An improved genome release (version Mt4.0) for the model legume Medicago truncatula.</title>
        <authorList>
            <person name="Tang H."/>
            <person name="Krishnakumar V."/>
            <person name="Bidwell S."/>
            <person name="Rosen B."/>
            <person name="Chan A."/>
            <person name="Zhou S."/>
            <person name="Gentzbittel L."/>
            <person name="Childs K.L."/>
            <person name="Yandell M."/>
            <person name="Gundlach H."/>
            <person name="Mayer K.F."/>
            <person name="Schwartz D.C."/>
            <person name="Town C.D."/>
        </authorList>
    </citation>
    <scope>GENOME REANNOTATION</scope>
    <source>
        <strain evidence="8">A17</strain>
        <strain evidence="10 11">cv. Jemalong A17</strain>
    </source>
</reference>
<dbReference type="KEGG" id="mtr:25493405"/>
<evidence type="ECO:0000256" key="3">
    <source>
        <dbReference type="ARBA" id="ARBA00023125"/>
    </source>
</evidence>
<dbReference type="HOGENOM" id="CLU_053053_5_3_1"/>
<dbReference type="PRINTS" id="PR00404">
    <property type="entry name" value="MADSDOMAIN"/>
</dbReference>
<keyword evidence="4" id="KW-0804">Transcription</keyword>
<evidence type="ECO:0000256" key="5">
    <source>
        <dbReference type="ARBA" id="ARBA00023242"/>
    </source>
</evidence>
<dbReference type="EnsemblPlants" id="KEH31380">
    <property type="protein sequence ID" value="KEH31380"/>
    <property type="gene ID" value="MTR_4g094632"/>
</dbReference>
<dbReference type="PROSITE" id="PS50066">
    <property type="entry name" value="MADS_BOX_2"/>
    <property type="match status" value="1"/>
</dbReference>
<dbReference type="GO" id="GO:0045893">
    <property type="term" value="P:positive regulation of DNA-templated transcription"/>
    <property type="evidence" value="ECO:0007669"/>
    <property type="project" value="UniProtKB-ARBA"/>
</dbReference>
<dbReference type="Gramene" id="rna25492">
    <property type="protein sequence ID" value="RHN62865.1"/>
    <property type="gene ID" value="gene25492"/>
</dbReference>
<dbReference type="Proteomes" id="UP000265566">
    <property type="component" value="Chromosome 4"/>
</dbReference>
<evidence type="ECO:0000256" key="4">
    <source>
        <dbReference type="ARBA" id="ARBA00023163"/>
    </source>
</evidence>
<evidence type="ECO:0000313" key="8">
    <source>
        <dbReference type="EMBL" id="KEH31380.1"/>
    </source>
</evidence>
<dbReference type="GO" id="GO:0046983">
    <property type="term" value="F:protein dimerization activity"/>
    <property type="evidence" value="ECO:0007669"/>
    <property type="project" value="InterPro"/>
</dbReference>
<proteinExistence type="predicted"/>
<dbReference type="EMBL" id="CM001220">
    <property type="protein sequence ID" value="KEH31380.1"/>
    <property type="molecule type" value="Genomic_DNA"/>
</dbReference>
<dbReference type="OrthoDB" id="1431897at2759"/>
<reference evidence="8 11" key="1">
    <citation type="journal article" date="2011" name="Nature">
        <title>The Medicago genome provides insight into the evolution of rhizobial symbioses.</title>
        <authorList>
            <person name="Young N.D."/>
            <person name="Debelle F."/>
            <person name="Oldroyd G.E."/>
            <person name="Geurts R."/>
            <person name="Cannon S.B."/>
            <person name="Udvardi M.K."/>
            <person name="Benedito V.A."/>
            <person name="Mayer K.F."/>
            <person name="Gouzy J."/>
            <person name="Schoof H."/>
            <person name="Van de Peer Y."/>
            <person name="Proost S."/>
            <person name="Cook D.R."/>
            <person name="Meyers B.C."/>
            <person name="Spannagl M."/>
            <person name="Cheung F."/>
            <person name="De Mita S."/>
            <person name="Krishnakumar V."/>
            <person name="Gundlach H."/>
            <person name="Zhou S."/>
            <person name="Mudge J."/>
            <person name="Bharti A.K."/>
            <person name="Murray J.D."/>
            <person name="Naoumkina M.A."/>
            <person name="Rosen B."/>
            <person name="Silverstein K.A."/>
            <person name="Tang H."/>
            <person name="Rombauts S."/>
            <person name="Zhao P.X."/>
            <person name="Zhou P."/>
            <person name="Barbe V."/>
            <person name="Bardou P."/>
            <person name="Bechner M."/>
            <person name="Bellec A."/>
            <person name="Berger A."/>
            <person name="Berges H."/>
            <person name="Bidwell S."/>
            <person name="Bisseling T."/>
            <person name="Choisne N."/>
            <person name="Couloux A."/>
            <person name="Denny R."/>
            <person name="Deshpande S."/>
            <person name="Dai X."/>
            <person name="Doyle J.J."/>
            <person name="Dudez A.M."/>
            <person name="Farmer A.D."/>
            <person name="Fouteau S."/>
            <person name="Franken C."/>
            <person name="Gibelin C."/>
            <person name="Gish J."/>
            <person name="Goldstein S."/>
            <person name="Gonzalez A.J."/>
            <person name="Green P.J."/>
            <person name="Hallab A."/>
            <person name="Hartog M."/>
            <person name="Hua A."/>
            <person name="Humphray S.J."/>
            <person name="Jeong D.H."/>
            <person name="Jing Y."/>
            <person name="Jocker A."/>
            <person name="Kenton S.M."/>
            <person name="Kim D.J."/>
            <person name="Klee K."/>
            <person name="Lai H."/>
            <person name="Lang C."/>
            <person name="Lin S."/>
            <person name="Macmil S.L."/>
            <person name="Magdelenat G."/>
            <person name="Matthews L."/>
            <person name="McCorrison J."/>
            <person name="Monaghan E.L."/>
            <person name="Mun J.H."/>
            <person name="Najar F.Z."/>
            <person name="Nicholson C."/>
            <person name="Noirot C."/>
            <person name="O'Bleness M."/>
            <person name="Paule C.R."/>
            <person name="Poulain J."/>
            <person name="Prion F."/>
            <person name="Qin B."/>
            <person name="Qu C."/>
            <person name="Retzel E.F."/>
            <person name="Riddle C."/>
            <person name="Sallet E."/>
            <person name="Samain S."/>
            <person name="Samson N."/>
            <person name="Sanders I."/>
            <person name="Saurat O."/>
            <person name="Scarpelli C."/>
            <person name="Schiex T."/>
            <person name="Segurens B."/>
            <person name="Severin A.J."/>
            <person name="Sherrier D.J."/>
            <person name="Shi R."/>
            <person name="Sims S."/>
            <person name="Singer S.R."/>
            <person name="Sinharoy S."/>
            <person name="Sterck L."/>
            <person name="Viollet A."/>
            <person name="Wang B.B."/>
            <person name="Wang K."/>
            <person name="Wang M."/>
            <person name="Wang X."/>
            <person name="Warfsmann J."/>
            <person name="Weissenbach J."/>
            <person name="White D.D."/>
            <person name="White J.D."/>
            <person name="Wiley G.B."/>
            <person name="Wincker P."/>
            <person name="Xing Y."/>
            <person name="Yang L."/>
            <person name="Yao Z."/>
            <person name="Ying F."/>
            <person name="Zhai J."/>
            <person name="Zhou L."/>
            <person name="Zuber A."/>
            <person name="Denarie J."/>
            <person name="Dixon R.A."/>
            <person name="May G.D."/>
            <person name="Schwartz D.C."/>
            <person name="Rogers J."/>
            <person name="Quetier F."/>
            <person name="Town C.D."/>
            <person name="Roe B.A."/>
        </authorList>
    </citation>
    <scope>NUCLEOTIDE SEQUENCE [LARGE SCALE GENOMIC DNA]</scope>
    <source>
        <strain evidence="8">A17</strain>
        <strain evidence="10 11">cv. Jemalong A17</strain>
    </source>
</reference>
<feature type="domain" description="MADS-box" evidence="7">
    <location>
        <begin position="1"/>
        <end position="61"/>
    </location>
</feature>
<sequence>MGRKKIEIELVDNKKARNVTFSKRRSGLFKKASDLSILCNARVGIVGFTPGGKPFAFGSPTFEAVTNVYLHGEEGESSRKNVKPSRNQNINKLNKELSDLTEELEEVDKGKASMVPTDLDLEELLKVKTSLKDLHGNIEAASSLLLLAKNPVHIIDLD</sequence>
<reference evidence="9" key="5">
    <citation type="journal article" date="2018" name="Nat. Plants">
        <title>Whole-genome landscape of Medicago truncatula symbiotic genes.</title>
        <authorList>
            <person name="Pecrix Y."/>
            <person name="Gamas P."/>
            <person name="Carrere S."/>
        </authorList>
    </citation>
    <scope>NUCLEOTIDE SEQUENCE</scope>
    <source>
        <tissue evidence="9">Leaves</tissue>
    </source>
</reference>
<evidence type="ECO:0000256" key="1">
    <source>
        <dbReference type="ARBA" id="ARBA00004123"/>
    </source>
</evidence>
<dbReference type="GO" id="GO:0006357">
    <property type="term" value="P:regulation of transcription by RNA polymerase II"/>
    <property type="evidence" value="ECO:0000318"/>
    <property type="project" value="GO_Central"/>
</dbReference>
<evidence type="ECO:0000313" key="10">
    <source>
        <dbReference type="EnsemblPlants" id="KEH31380"/>
    </source>
</evidence>
<dbReference type="PANTHER" id="PTHR11945">
    <property type="entry name" value="MADS BOX PROTEIN"/>
    <property type="match status" value="1"/>
</dbReference>
<keyword evidence="2" id="KW-0805">Transcription regulation</keyword>
<dbReference type="STRING" id="3880.A0A072UZY5"/>
<protein>
    <submittedName>
        <fullName evidence="8">MADS-box transcription factor family protein</fullName>
    </submittedName>
    <submittedName>
        <fullName evidence="9">Putative transcription factor MADS-type1 family</fullName>
    </submittedName>
</protein>
<accession>A0A072UZY5</accession>
<dbReference type="SUPFAM" id="SSF55455">
    <property type="entry name" value="SRF-like"/>
    <property type="match status" value="1"/>
</dbReference>
<dbReference type="Pfam" id="PF00319">
    <property type="entry name" value="SRF-TF"/>
    <property type="match status" value="1"/>
</dbReference>
<keyword evidence="6" id="KW-0175">Coiled coil</keyword>
<keyword evidence="11" id="KW-1185">Reference proteome</keyword>
<gene>
    <name evidence="10" type="primary">25493405</name>
    <name evidence="8" type="ordered locus">MTR_4g094632</name>
    <name evidence="9" type="ORF">MtrunA17_Chr4g0052061</name>
</gene>
<feature type="coiled-coil region" evidence="6">
    <location>
        <begin position="83"/>
        <end position="110"/>
    </location>
</feature>
<evidence type="ECO:0000256" key="2">
    <source>
        <dbReference type="ARBA" id="ARBA00023015"/>
    </source>
</evidence>
<evidence type="ECO:0000256" key="6">
    <source>
        <dbReference type="SAM" id="Coils"/>
    </source>
</evidence>
<dbReference type="GO" id="GO:0005634">
    <property type="term" value="C:nucleus"/>
    <property type="evidence" value="ECO:0007669"/>
    <property type="project" value="UniProtKB-SubCell"/>
</dbReference>
<dbReference type="GO" id="GO:0000978">
    <property type="term" value="F:RNA polymerase II cis-regulatory region sequence-specific DNA binding"/>
    <property type="evidence" value="ECO:0000318"/>
    <property type="project" value="GO_Central"/>
</dbReference>